<sequence>MYRITIDRKACDGVFACLVRDARFVEDSEGLAAIETDDQTAIEATFDDDRRDDAEQAAAACPLDAIHVESVEEDAGAADTPAATDHEEVQP</sequence>
<organism evidence="2 3">
    <name type="scientific">Haloarcula taiwanensis</name>
    <dbReference type="NCBI Taxonomy" id="1932004"/>
    <lineage>
        <taxon>Archaea</taxon>
        <taxon>Methanobacteriati</taxon>
        <taxon>Methanobacteriota</taxon>
        <taxon>Stenosarchaea group</taxon>
        <taxon>Halobacteria</taxon>
        <taxon>Halobacteriales</taxon>
        <taxon>Haloarculaceae</taxon>
        <taxon>Haloarcula</taxon>
    </lineage>
</organism>
<dbReference type="SUPFAM" id="SSF54862">
    <property type="entry name" value="4Fe-4S ferredoxins"/>
    <property type="match status" value="1"/>
</dbReference>
<evidence type="ECO:0000256" key="1">
    <source>
        <dbReference type="SAM" id="MobiDB-lite"/>
    </source>
</evidence>
<feature type="region of interest" description="Disordered" evidence="1">
    <location>
        <begin position="70"/>
        <end position="91"/>
    </location>
</feature>
<dbReference type="Pfam" id="PF13459">
    <property type="entry name" value="Fer4_15"/>
    <property type="match status" value="1"/>
</dbReference>
<dbReference type="KEGG" id="hta:BVU17_01310"/>
<evidence type="ECO:0000313" key="3">
    <source>
        <dbReference type="Proteomes" id="UP000242917"/>
    </source>
</evidence>
<dbReference type="Proteomes" id="UP000242917">
    <property type="component" value="Chromosome I"/>
</dbReference>
<dbReference type="AlphaFoldDB" id="A0A2H4ZUS1"/>
<gene>
    <name evidence="2" type="ORF">BVU17_01310</name>
</gene>
<protein>
    <submittedName>
        <fullName evidence="2">Ferredoxin</fullName>
    </submittedName>
</protein>
<dbReference type="Gene3D" id="3.30.70.20">
    <property type="match status" value="1"/>
</dbReference>
<dbReference type="EMBL" id="CP019154">
    <property type="protein sequence ID" value="AUG46218.1"/>
    <property type="molecule type" value="Genomic_DNA"/>
</dbReference>
<name>A0A2H4ZUS1_9EURY</name>
<evidence type="ECO:0000313" key="2">
    <source>
        <dbReference type="EMBL" id="AUG46218.1"/>
    </source>
</evidence>
<accession>A0A2H4ZUS1</accession>
<proteinExistence type="predicted"/>
<keyword evidence="3" id="KW-1185">Reference proteome</keyword>
<reference evidence="2 3" key="1">
    <citation type="submission" date="2017-01" db="EMBL/GenBank/DDBJ databases">
        <title>A Red Light-Sensitive Sensory Rhodopsin I From Haloarcula taiwanensis, A New Haloarchaeon Isolated From Taiwan.</title>
        <authorList>
            <person name="Yang C.-S."/>
            <person name="Han Y.-A."/>
            <person name="Chen P.-C."/>
            <person name="Ng W.V."/>
            <person name="Chen T.-W."/>
        </authorList>
    </citation>
    <scope>NUCLEOTIDE SEQUENCE [LARGE SCALE GENOMIC DNA]</scope>
    <source>
        <strain evidence="2 3">Taiwanensis</strain>
    </source>
</reference>
<dbReference type="OrthoDB" id="241187at2157"/>